<evidence type="ECO:0000313" key="2">
    <source>
        <dbReference type="Proteomes" id="UP001190700"/>
    </source>
</evidence>
<organism evidence="1 2">
    <name type="scientific">Cymbomonas tetramitiformis</name>
    <dbReference type="NCBI Taxonomy" id="36881"/>
    <lineage>
        <taxon>Eukaryota</taxon>
        <taxon>Viridiplantae</taxon>
        <taxon>Chlorophyta</taxon>
        <taxon>Pyramimonadophyceae</taxon>
        <taxon>Pyramimonadales</taxon>
        <taxon>Pyramimonadaceae</taxon>
        <taxon>Cymbomonas</taxon>
    </lineage>
</organism>
<dbReference type="EMBL" id="LGRX02003846">
    <property type="protein sequence ID" value="KAK3281439.1"/>
    <property type="molecule type" value="Genomic_DNA"/>
</dbReference>
<name>A0AAE0GNM4_9CHLO</name>
<sequence>MADPRMSVLKGPRAMLGWWICCFGFRSSRQDFDSSTNRRVRSQARGEEVLGGKEGRFHGDERNAAVLFARLVPGIQEAFTAEDVAFTSLFTLDDARDAVDVYLVPGGARSWVHAGYACFAASTKRANMTPYGDFRLARGGRVGQQGPAGSNDALKSARRQATMDDEDVKGIFIAALDRQRALPARAPCPVCYFMTNARYFMDTDTEERNADADLLEISMDLRKQVKDTAINVKTLSDAASTYCQPVDTSMGGFHIGGSTSHGLGLNKFTDTTAAATVAPPPKTAAVVDAAQSVVSEDDGQMYPVGALHA</sequence>
<protein>
    <submittedName>
        <fullName evidence="1">Uncharacterized protein</fullName>
    </submittedName>
</protein>
<reference evidence="1 2" key="1">
    <citation type="journal article" date="2015" name="Genome Biol. Evol.">
        <title>Comparative Genomics of a Bacterivorous Green Alga Reveals Evolutionary Causalities and Consequences of Phago-Mixotrophic Mode of Nutrition.</title>
        <authorList>
            <person name="Burns J.A."/>
            <person name="Paasch A."/>
            <person name="Narechania A."/>
            <person name="Kim E."/>
        </authorList>
    </citation>
    <scope>NUCLEOTIDE SEQUENCE [LARGE SCALE GENOMIC DNA]</scope>
    <source>
        <strain evidence="1 2">PLY_AMNH</strain>
    </source>
</reference>
<dbReference type="AlphaFoldDB" id="A0AAE0GNM4"/>
<evidence type="ECO:0000313" key="1">
    <source>
        <dbReference type="EMBL" id="KAK3281439.1"/>
    </source>
</evidence>
<dbReference type="Proteomes" id="UP001190700">
    <property type="component" value="Unassembled WGS sequence"/>
</dbReference>
<proteinExistence type="predicted"/>
<comment type="caution">
    <text evidence="1">The sequence shown here is derived from an EMBL/GenBank/DDBJ whole genome shotgun (WGS) entry which is preliminary data.</text>
</comment>
<accession>A0AAE0GNM4</accession>
<keyword evidence="2" id="KW-1185">Reference proteome</keyword>
<gene>
    <name evidence="1" type="ORF">CYMTET_10774</name>
</gene>